<dbReference type="Proteomes" id="UP000294927">
    <property type="component" value="Unassembled WGS sequence"/>
</dbReference>
<gene>
    <name evidence="3" type="ORF">CLV71_12720</name>
</gene>
<evidence type="ECO:0000313" key="4">
    <source>
        <dbReference type="Proteomes" id="UP000294927"/>
    </source>
</evidence>
<feature type="domain" description="Tc1-like transposase DDE" evidence="2">
    <location>
        <begin position="98"/>
        <end position="212"/>
    </location>
</feature>
<organism evidence="3 4">
    <name type="scientific">Actinophytocola oryzae</name>
    <dbReference type="NCBI Taxonomy" id="502181"/>
    <lineage>
        <taxon>Bacteria</taxon>
        <taxon>Bacillati</taxon>
        <taxon>Actinomycetota</taxon>
        <taxon>Actinomycetes</taxon>
        <taxon>Pseudonocardiales</taxon>
        <taxon>Pseudonocardiaceae</taxon>
    </lineage>
</organism>
<evidence type="ECO:0000256" key="1">
    <source>
        <dbReference type="SAM" id="MobiDB-lite"/>
    </source>
</evidence>
<keyword evidence="3" id="KW-0255">Endonuclease</keyword>
<comment type="caution">
    <text evidence="3">The sequence shown here is derived from an EMBL/GenBank/DDBJ whole genome shotgun (WGS) entry which is preliminary data.</text>
</comment>
<dbReference type="GO" id="GO:0004519">
    <property type="term" value="F:endonuclease activity"/>
    <property type="evidence" value="ECO:0007669"/>
    <property type="project" value="UniProtKB-KW"/>
</dbReference>
<keyword evidence="3" id="KW-0540">Nuclease</keyword>
<feature type="region of interest" description="Disordered" evidence="1">
    <location>
        <begin position="1"/>
        <end position="66"/>
    </location>
</feature>
<keyword evidence="3" id="KW-0378">Hydrolase</keyword>
<keyword evidence="4" id="KW-1185">Reference proteome</keyword>
<accession>A0A4R7UU41</accession>
<name>A0A4R7UU41_9PSEU</name>
<evidence type="ECO:0000313" key="3">
    <source>
        <dbReference type="EMBL" id="TDV38577.1"/>
    </source>
</evidence>
<dbReference type="EMBL" id="SOCP01000027">
    <property type="protein sequence ID" value="TDV38577.1"/>
    <property type="molecule type" value="Genomic_DNA"/>
</dbReference>
<proteinExistence type="predicted"/>
<dbReference type="InterPro" id="IPR038717">
    <property type="entry name" value="Tc1-like_DDE_dom"/>
</dbReference>
<dbReference type="Gene3D" id="3.30.420.10">
    <property type="entry name" value="Ribonuclease H-like superfamily/Ribonuclease H"/>
    <property type="match status" value="1"/>
</dbReference>
<reference evidence="3 4" key="1">
    <citation type="submission" date="2019-03" db="EMBL/GenBank/DDBJ databases">
        <title>Genomic Encyclopedia of Archaeal and Bacterial Type Strains, Phase II (KMG-II): from individual species to whole genera.</title>
        <authorList>
            <person name="Goeker M."/>
        </authorList>
    </citation>
    <scope>NUCLEOTIDE SEQUENCE [LARGE SCALE GENOMIC DNA]</scope>
    <source>
        <strain evidence="3 4">DSM 45499</strain>
    </source>
</reference>
<dbReference type="OrthoDB" id="341531at2"/>
<dbReference type="Pfam" id="PF13358">
    <property type="entry name" value="DDE_3"/>
    <property type="match status" value="1"/>
</dbReference>
<dbReference type="AlphaFoldDB" id="A0A4R7UU41"/>
<dbReference type="InterPro" id="IPR036397">
    <property type="entry name" value="RNaseH_sf"/>
</dbReference>
<protein>
    <submittedName>
        <fullName evidence="3">DDE superfamily endonuclease</fullName>
    </submittedName>
</protein>
<dbReference type="GO" id="GO:0003676">
    <property type="term" value="F:nucleic acid binding"/>
    <property type="evidence" value="ECO:0007669"/>
    <property type="project" value="InterPro"/>
</dbReference>
<sequence length="269" mass="29065">MAVGEPRGRLPPTKPAQRPLLPPSRCGAPRRAHTTRRRDIPTFAQRGAGAADLLTSHRGQRRTRRLGSPPSIWLRAMGQSSSIHPAIAARAKAEGGVVVWADQTGLRSDAAPPGRSWAPKGRTPVVRVTGKRLRINVMSAASAQGALWFTVFLGRFTAPVFTAFLDRLGRQAGRKVHVIVDRHPVHRSKNVRDWLNQHSGRVELHLMPSYSSVSRLVNGPGRSVGSLTSSGCIGRRCERGFGGLRSMAGNGSARRPAMFSGSLSWSGKS</sequence>
<evidence type="ECO:0000259" key="2">
    <source>
        <dbReference type="Pfam" id="PF13358"/>
    </source>
</evidence>